<dbReference type="GO" id="GO:0003677">
    <property type="term" value="F:DNA binding"/>
    <property type="evidence" value="ECO:0007669"/>
    <property type="project" value="UniProtKB-KW"/>
</dbReference>
<evidence type="ECO:0000256" key="1">
    <source>
        <dbReference type="ARBA" id="ARBA00023125"/>
    </source>
</evidence>
<dbReference type="Gene3D" id="1.10.260.40">
    <property type="entry name" value="lambda repressor-like DNA-binding domains"/>
    <property type="match status" value="1"/>
</dbReference>
<keyword evidence="2" id="KW-0812">Transmembrane</keyword>
<feature type="transmembrane region" description="Helical" evidence="2">
    <location>
        <begin position="85"/>
        <end position="107"/>
    </location>
</feature>
<dbReference type="eggNOG" id="COG5294">
    <property type="taxonomic scope" value="Bacteria"/>
</dbReference>
<evidence type="ECO:0000313" key="5">
    <source>
        <dbReference type="Proteomes" id="UP000051296"/>
    </source>
</evidence>
<dbReference type="PANTHER" id="PTHR46558">
    <property type="entry name" value="TRACRIPTIONAL REGULATORY PROTEIN-RELATED-RELATED"/>
    <property type="match status" value="1"/>
</dbReference>
<dbReference type="InParanoid" id="A0A0R2FXQ0"/>
<feature type="domain" description="HTH cro/C1-type" evidence="3">
    <location>
        <begin position="7"/>
        <end position="61"/>
    </location>
</feature>
<dbReference type="Proteomes" id="UP000051296">
    <property type="component" value="Unassembled WGS sequence"/>
</dbReference>
<reference evidence="4 5" key="1">
    <citation type="journal article" date="2015" name="Genome Announc.">
        <title>Expanding the biotechnology potential of lactobacilli through comparative genomics of 213 strains and associated genera.</title>
        <authorList>
            <person name="Sun Z."/>
            <person name="Harris H.M."/>
            <person name="McCann A."/>
            <person name="Guo C."/>
            <person name="Argimon S."/>
            <person name="Zhang W."/>
            <person name="Yang X."/>
            <person name="Jeffery I.B."/>
            <person name="Cooney J.C."/>
            <person name="Kagawa T.F."/>
            <person name="Liu W."/>
            <person name="Song Y."/>
            <person name="Salvetti E."/>
            <person name="Wrobel A."/>
            <person name="Rasinkangas P."/>
            <person name="Parkhill J."/>
            <person name="Rea M.C."/>
            <person name="O'Sullivan O."/>
            <person name="Ritari J."/>
            <person name="Douillard F.P."/>
            <person name="Paul Ross R."/>
            <person name="Yang R."/>
            <person name="Briner A.E."/>
            <person name="Felis G.E."/>
            <person name="de Vos W.M."/>
            <person name="Barrangou R."/>
            <person name="Klaenhammer T.R."/>
            <person name="Caufield P.W."/>
            <person name="Cui Y."/>
            <person name="Zhang H."/>
            <person name="O'Toole P.W."/>
        </authorList>
    </citation>
    <scope>NUCLEOTIDE SEQUENCE [LARGE SCALE GENOMIC DNA]</scope>
    <source>
        <strain evidence="4 5">DSM 20190</strain>
    </source>
</reference>
<evidence type="ECO:0000259" key="3">
    <source>
        <dbReference type="PROSITE" id="PS50943"/>
    </source>
</evidence>
<dbReference type="AlphaFoldDB" id="A0A0R2FXQ0"/>
<comment type="caution">
    <text evidence="4">The sequence shown here is derived from an EMBL/GenBank/DDBJ whole genome shotgun (WGS) entry which is preliminary data.</text>
</comment>
<dbReference type="InterPro" id="IPR001387">
    <property type="entry name" value="Cro/C1-type_HTH"/>
</dbReference>
<organism evidence="4 5">
    <name type="scientific">Weissella halotolerans DSM 20190</name>
    <dbReference type="NCBI Taxonomy" id="1123500"/>
    <lineage>
        <taxon>Bacteria</taxon>
        <taxon>Bacillati</taxon>
        <taxon>Bacillota</taxon>
        <taxon>Bacilli</taxon>
        <taxon>Lactobacillales</taxon>
        <taxon>Lactobacillaceae</taxon>
        <taxon>Weissella</taxon>
    </lineage>
</organism>
<dbReference type="PATRIC" id="fig|1123500.6.peg.769"/>
<dbReference type="SUPFAM" id="SSF47413">
    <property type="entry name" value="lambda repressor-like DNA-binding domains"/>
    <property type="match status" value="1"/>
</dbReference>
<keyword evidence="1" id="KW-0238">DNA-binding</keyword>
<dbReference type="RefSeq" id="WP_022791443.1">
    <property type="nucleotide sequence ID" value="NZ_ATUU01000002.1"/>
</dbReference>
<sequence>MDIGEQLKRLRLAHKYSQADLALALHVSRQAVSRWENNNVYPSVTTLMDLADLYGLSLSELLKENDYQLVDHLDHAVKWERLSKWGLRIVLVLVVIGGMGASVFAYGRAHQIDVLNRVNPFLSTQISYARVPAKVPTKKEIVRSQNGKHTSQRQVPQPVDVWVPEDRFGGGEWIKVAIGMIPTKTDRYLVLEHKGSYVHRARLIKAESVPKTILPLLGEHYHAYNPAFDGPRVH</sequence>
<evidence type="ECO:0000256" key="2">
    <source>
        <dbReference type="SAM" id="Phobius"/>
    </source>
</evidence>
<keyword evidence="2" id="KW-0472">Membrane</keyword>
<proteinExistence type="predicted"/>
<name>A0A0R2FXQ0_9LACO</name>
<dbReference type="CDD" id="cd00093">
    <property type="entry name" value="HTH_XRE"/>
    <property type="match status" value="1"/>
</dbReference>
<dbReference type="eggNOG" id="COG1476">
    <property type="taxonomic scope" value="Bacteria"/>
</dbReference>
<dbReference type="OrthoDB" id="9805856at2"/>
<protein>
    <submittedName>
        <fullName evidence="4">XRE family transcriptional regulator</fullName>
    </submittedName>
</protein>
<keyword evidence="2" id="KW-1133">Transmembrane helix</keyword>
<dbReference type="PANTHER" id="PTHR46558:SF15">
    <property type="entry name" value="HELIX-TURN-HELIX DOMAIN PROTEIN"/>
    <property type="match status" value="1"/>
</dbReference>
<gene>
    <name evidence="4" type="ORF">IV68_GL000763</name>
</gene>
<dbReference type="EMBL" id="JQAX01000002">
    <property type="protein sequence ID" value="KRN32411.1"/>
    <property type="molecule type" value="Genomic_DNA"/>
</dbReference>
<dbReference type="SMART" id="SM00530">
    <property type="entry name" value="HTH_XRE"/>
    <property type="match status" value="1"/>
</dbReference>
<dbReference type="PROSITE" id="PS50943">
    <property type="entry name" value="HTH_CROC1"/>
    <property type="match status" value="1"/>
</dbReference>
<dbReference type="InterPro" id="IPR010982">
    <property type="entry name" value="Lambda_DNA-bd_dom_sf"/>
</dbReference>
<keyword evidence="5" id="KW-1185">Reference proteome</keyword>
<accession>A0A0R2FXQ0</accession>
<dbReference type="STRING" id="1123500.GCA_000420365_00663"/>
<dbReference type="Pfam" id="PF01381">
    <property type="entry name" value="HTH_3"/>
    <property type="match status" value="1"/>
</dbReference>
<evidence type="ECO:0000313" key="4">
    <source>
        <dbReference type="EMBL" id="KRN32411.1"/>
    </source>
</evidence>